<reference evidence="11 12" key="1">
    <citation type="journal article" date="2016" name="Nat. Commun.">
        <title>Thousands of microbial genomes shed light on interconnected biogeochemical processes in an aquifer system.</title>
        <authorList>
            <person name="Anantharaman K."/>
            <person name="Brown C.T."/>
            <person name="Hug L.A."/>
            <person name="Sharon I."/>
            <person name="Castelle C.J."/>
            <person name="Probst A.J."/>
            <person name="Thomas B.C."/>
            <person name="Singh A."/>
            <person name="Wilkins M.J."/>
            <person name="Karaoz U."/>
            <person name="Brodie E.L."/>
            <person name="Williams K.H."/>
            <person name="Hubbard S.S."/>
            <person name="Banfield J.F."/>
        </authorList>
    </citation>
    <scope>NUCLEOTIDE SEQUENCE [LARGE SCALE GENOMIC DNA]</scope>
</reference>
<dbReference type="SUPFAM" id="SSF56784">
    <property type="entry name" value="HAD-like"/>
    <property type="match status" value="1"/>
</dbReference>
<dbReference type="EMBL" id="MHQS01000002">
    <property type="protein sequence ID" value="OHA09488.1"/>
    <property type="molecule type" value="Genomic_DNA"/>
</dbReference>
<evidence type="ECO:0000256" key="8">
    <source>
        <dbReference type="ARBA" id="ARBA00023299"/>
    </source>
</evidence>
<dbReference type="GO" id="GO:0000287">
    <property type="term" value="F:magnesium ion binding"/>
    <property type="evidence" value="ECO:0007669"/>
    <property type="project" value="TreeGrafter"/>
</dbReference>
<dbReference type="InterPro" id="IPR023214">
    <property type="entry name" value="HAD_sf"/>
</dbReference>
<evidence type="ECO:0000313" key="12">
    <source>
        <dbReference type="Proteomes" id="UP000176705"/>
    </source>
</evidence>
<dbReference type="AlphaFoldDB" id="A0A1G2LCY7"/>
<dbReference type="GO" id="GO:0036424">
    <property type="term" value="F:L-phosphoserine phosphatase activity"/>
    <property type="evidence" value="ECO:0007669"/>
    <property type="project" value="TreeGrafter"/>
</dbReference>
<evidence type="ECO:0000256" key="2">
    <source>
        <dbReference type="ARBA" id="ARBA00005135"/>
    </source>
</evidence>
<dbReference type="EC" id="3.1.3.3" evidence="3"/>
<keyword evidence="6" id="KW-0378">Hydrolase</keyword>
<dbReference type="GO" id="GO:0006564">
    <property type="term" value="P:L-serine biosynthetic process"/>
    <property type="evidence" value="ECO:0007669"/>
    <property type="project" value="UniProtKB-KW"/>
</dbReference>
<comment type="cofactor">
    <cofactor evidence="1">
        <name>Mg(2+)</name>
        <dbReference type="ChEBI" id="CHEBI:18420"/>
    </cofactor>
</comment>
<organism evidence="11 12">
    <name type="scientific">Candidatus Sungbacteria bacterium RIFCSPLOWO2_01_FULL_59_16</name>
    <dbReference type="NCBI Taxonomy" id="1802280"/>
    <lineage>
        <taxon>Bacteria</taxon>
        <taxon>Candidatus Sungiibacteriota</taxon>
    </lineage>
</organism>
<keyword evidence="4" id="KW-0028">Amino-acid biosynthesis</keyword>
<dbReference type="PANTHER" id="PTHR43344">
    <property type="entry name" value="PHOSPHOSERINE PHOSPHATASE"/>
    <property type="match status" value="1"/>
</dbReference>
<dbReference type="Pfam" id="PF12710">
    <property type="entry name" value="HAD"/>
    <property type="match status" value="1"/>
</dbReference>
<proteinExistence type="predicted"/>
<dbReference type="PANTHER" id="PTHR43344:SF2">
    <property type="entry name" value="PHOSPHOSERINE PHOSPHATASE"/>
    <property type="match status" value="1"/>
</dbReference>
<evidence type="ECO:0000256" key="6">
    <source>
        <dbReference type="ARBA" id="ARBA00022801"/>
    </source>
</evidence>
<comment type="pathway">
    <text evidence="2">Amino-acid biosynthesis; L-serine biosynthesis; L-serine from 3-phospho-D-glycerate: step 3/3.</text>
</comment>
<keyword evidence="5" id="KW-0479">Metal-binding</keyword>
<gene>
    <name evidence="11" type="ORF">A3B37_02185</name>
</gene>
<evidence type="ECO:0000256" key="5">
    <source>
        <dbReference type="ARBA" id="ARBA00022723"/>
    </source>
</evidence>
<dbReference type="Proteomes" id="UP000176705">
    <property type="component" value="Unassembled WGS sequence"/>
</dbReference>
<keyword evidence="8" id="KW-0718">Serine biosynthesis</keyword>
<evidence type="ECO:0000256" key="1">
    <source>
        <dbReference type="ARBA" id="ARBA00001946"/>
    </source>
</evidence>
<keyword evidence="7" id="KW-0460">Magnesium</keyword>
<name>A0A1G2LCY7_9BACT</name>
<evidence type="ECO:0000256" key="4">
    <source>
        <dbReference type="ARBA" id="ARBA00022605"/>
    </source>
</evidence>
<evidence type="ECO:0000256" key="7">
    <source>
        <dbReference type="ARBA" id="ARBA00022842"/>
    </source>
</evidence>
<comment type="caution">
    <text evidence="11">The sequence shown here is derived from an EMBL/GenBank/DDBJ whole genome shotgun (WGS) entry which is preliminary data.</text>
</comment>
<dbReference type="InterPro" id="IPR036412">
    <property type="entry name" value="HAD-like_sf"/>
</dbReference>
<evidence type="ECO:0000256" key="3">
    <source>
        <dbReference type="ARBA" id="ARBA00012640"/>
    </source>
</evidence>
<evidence type="ECO:0000256" key="9">
    <source>
        <dbReference type="ARBA" id="ARBA00048138"/>
    </source>
</evidence>
<dbReference type="STRING" id="1802280.A3B37_02185"/>
<dbReference type="Gene3D" id="1.20.1440.100">
    <property type="entry name" value="SG protein - dephosphorylation function"/>
    <property type="match status" value="1"/>
</dbReference>
<dbReference type="Gene3D" id="3.40.50.1000">
    <property type="entry name" value="HAD superfamily/HAD-like"/>
    <property type="match status" value="1"/>
</dbReference>
<comment type="catalytic activity">
    <reaction evidence="9">
        <text>O-phospho-L-serine + H2O = L-serine + phosphate</text>
        <dbReference type="Rhea" id="RHEA:21208"/>
        <dbReference type="ChEBI" id="CHEBI:15377"/>
        <dbReference type="ChEBI" id="CHEBI:33384"/>
        <dbReference type="ChEBI" id="CHEBI:43474"/>
        <dbReference type="ChEBI" id="CHEBI:57524"/>
        <dbReference type="EC" id="3.1.3.3"/>
    </reaction>
</comment>
<evidence type="ECO:0000313" key="11">
    <source>
        <dbReference type="EMBL" id="OHA09488.1"/>
    </source>
</evidence>
<evidence type="ECO:0000256" key="10">
    <source>
        <dbReference type="ARBA" id="ARBA00048523"/>
    </source>
</evidence>
<comment type="catalytic activity">
    <reaction evidence="10">
        <text>O-phospho-D-serine + H2O = D-serine + phosphate</text>
        <dbReference type="Rhea" id="RHEA:24873"/>
        <dbReference type="ChEBI" id="CHEBI:15377"/>
        <dbReference type="ChEBI" id="CHEBI:35247"/>
        <dbReference type="ChEBI" id="CHEBI:43474"/>
        <dbReference type="ChEBI" id="CHEBI:58680"/>
        <dbReference type="EC" id="3.1.3.3"/>
    </reaction>
</comment>
<dbReference type="GO" id="GO:0005737">
    <property type="term" value="C:cytoplasm"/>
    <property type="evidence" value="ECO:0007669"/>
    <property type="project" value="TreeGrafter"/>
</dbReference>
<protein>
    <recommendedName>
        <fullName evidence="3">phosphoserine phosphatase</fullName>
        <ecNumber evidence="3">3.1.3.3</ecNumber>
    </recommendedName>
</protein>
<dbReference type="NCBIfam" id="TIGR01488">
    <property type="entry name" value="HAD-SF-IB"/>
    <property type="match status" value="1"/>
</dbReference>
<dbReference type="InterPro" id="IPR050582">
    <property type="entry name" value="HAD-like_SerB"/>
</dbReference>
<sequence>MAGRKEKRKPVAVFDIDGTVFRSSLLVELIEALVAEGIFPKAVRAYYAEAWRRWQAREGSVKTGFSYYEFIASVVFAYRKHITGIRRAEVWRVAERVVAFHRVRLYRFTRDLVKKLRRTHFLLAISQSPYEVVAPFAKSLGFDKVYAQVYEVGRNVRFTGRVLYEDIIANKAEVLRRAVRKEGLTLTGSVGVGDTESDIQFLKLVERQIAFNPSKKLYDYARKRGWEVVVERKDVIYRLTAPHPRP</sequence>
<accession>A0A1G2LCY7</accession>